<feature type="compositionally biased region" description="Low complexity" evidence="1">
    <location>
        <begin position="253"/>
        <end position="264"/>
    </location>
</feature>
<name>A0A919NGF9_9ACTN</name>
<keyword evidence="4" id="KW-1185">Reference proteome</keyword>
<dbReference type="EMBL" id="BOMY01000001">
    <property type="protein sequence ID" value="GIF17367.1"/>
    <property type="molecule type" value="Genomic_DNA"/>
</dbReference>
<reference evidence="3" key="1">
    <citation type="submission" date="2021-01" db="EMBL/GenBank/DDBJ databases">
        <title>Whole genome shotgun sequence of Actinoplanes tereljensis NBRC 105297.</title>
        <authorList>
            <person name="Komaki H."/>
            <person name="Tamura T."/>
        </authorList>
    </citation>
    <scope>NUCLEOTIDE SEQUENCE</scope>
    <source>
        <strain evidence="3">NBRC 105297</strain>
    </source>
</reference>
<keyword evidence="2" id="KW-0812">Transmembrane</keyword>
<evidence type="ECO:0000313" key="3">
    <source>
        <dbReference type="EMBL" id="GIF17367.1"/>
    </source>
</evidence>
<dbReference type="AlphaFoldDB" id="A0A919NGF9"/>
<dbReference type="Proteomes" id="UP000623608">
    <property type="component" value="Unassembled WGS sequence"/>
</dbReference>
<organism evidence="3 4">
    <name type="scientific">Paractinoplanes tereljensis</name>
    <dbReference type="NCBI Taxonomy" id="571912"/>
    <lineage>
        <taxon>Bacteria</taxon>
        <taxon>Bacillati</taxon>
        <taxon>Actinomycetota</taxon>
        <taxon>Actinomycetes</taxon>
        <taxon>Micromonosporales</taxon>
        <taxon>Micromonosporaceae</taxon>
        <taxon>Paractinoplanes</taxon>
    </lineage>
</organism>
<gene>
    <name evidence="3" type="ORF">Ate02nite_00970</name>
</gene>
<evidence type="ECO:0000256" key="2">
    <source>
        <dbReference type="SAM" id="Phobius"/>
    </source>
</evidence>
<keyword evidence="2" id="KW-1133">Transmembrane helix</keyword>
<accession>A0A919NGF9</accession>
<comment type="caution">
    <text evidence="3">The sequence shown here is derived from an EMBL/GenBank/DDBJ whole genome shotgun (WGS) entry which is preliminary data.</text>
</comment>
<proteinExistence type="predicted"/>
<feature type="transmembrane region" description="Helical" evidence="2">
    <location>
        <begin position="41"/>
        <end position="60"/>
    </location>
</feature>
<evidence type="ECO:0000256" key="1">
    <source>
        <dbReference type="SAM" id="MobiDB-lite"/>
    </source>
</evidence>
<feature type="region of interest" description="Disordered" evidence="1">
    <location>
        <begin position="246"/>
        <end position="267"/>
    </location>
</feature>
<protein>
    <submittedName>
        <fullName evidence="3">Uncharacterized protein</fullName>
    </submittedName>
</protein>
<keyword evidence="2" id="KW-0472">Membrane</keyword>
<evidence type="ECO:0000313" key="4">
    <source>
        <dbReference type="Proteomes" id="UP000623608"/>
    </source>
</evidence>
<feature type="region of interest" description="Disordered" evidence="1">
    <location>
        <begin position="416"/>
        <end position="452"/>
    </location>
</feature>
<dbReference type="RefSeq" id="WP_203797292.1">
    <property type="nucleotide sequence ID" value="NZ_BOMY01000001.1"/>
</dbReference>
<sequence>MNTETILREALNSGATAVAVPEDPWSGFSKRERTHRRNRRVRLSAAVAALVAVVGAQSGLVPLPGWAPGIAVAGRQTALTSAPTRGNLAGDTAFLDGLRREIKDIEDPGEIWEITSRQKIKIVYAADVHNHRLALAWVPLRFGFLTDTALVWYEGPAGSPASRMTEAGRGDGGQTVETWMEGHTDVPGTLVVVAPPSATIAVSSGFSYSAAGRVEHAKPAVSTGLAEVEVPAAPVEPGVTLKVTDGGATLHDGPSSGSWSGPTGPDEPTEAVLTAALAGHTFDWQTLQRWASMALNDARLTTTGTTIGVRWTGTVNGQTAAVLTLRRPGSGVLAYAIHGAADSYRLDMRLLLPAAGADTRPLAWRMRADGKDDRTDQVMVVTPPGTARATLNGTPLTLDATGAATASLPPGAAATVTAYPANDAPPASTPVPPFETDSGGLPGDTPRTRIVP</sequence>